<dbReference type="InterPro" id="IPR002880">
    <property type="entry name" value="Pyrv_Fd/Flavodoxin_OxRdtase_N"/>
</dbReference>
<name>A0B9N9_METTP</name>
<dbReference type="Gene3D" id="3.40.50.920">
    <property type="match status" value="1"/>
</dbReference>
<dbReference type="SUPFAM" id="SSF52518">
    <property type="entry name" value="Thiamin diphosphate-binding fold (THDP-binding)"/>
    <property type="match status" value="1"/>
</dbReference>
<keyword evidence="10" id="KW-0670">Pyruvate</keyword>
<dbReference type="KEGG" id="mtp:Mthe_1646"/>
<evidence type="ECO:0000259" key="8">
    <source>
        <dbReference type="Pfam" id="PF01855"/>
    </source>
</evidence>
<keyword evidence="3 10" id="KW-0560">Oxidoreductase</keyword>
<dbReference type="InterPro" id="IPR033412">
    <property type="entry name" value="PFOR_II"/>
</dbReference>
<dbReference type="GeneID" id="4462518"/>
<evidence type="ECO:0000256" key="4">
    <source>
        <dbReference type="ARBA" id="ARBA00044787"/>
    </source>
</evidence>
<evidence type="ECO:0000259" key="9">
    <source>
        <dbReference type="Pfam" id="PF17147"/>
    </source>
</evidence>
<dbReference type="NCBIfam" id="NF040682">
    <property type="entry name" value="PorA_Arch"/>
    <property type="match status" value="1"/>
</dbReference>
<evidence type="ECO:0000256" key="5">
    <source>
        <dbReference type="ARBA" id="ARBA00044811"/>
    </source>
</evidence>
<dbReference type="FunFam" id="3.40.50.970:FF:000012">
    <property type="entry name" value="Pyruvate:ferredoxin (Flavodoxin) oxidoreductase"/>
    <property type="match status" value="1"/>
</dbReference>
<dbReference type="STRING" id="349307.Mthe_1646"/>
<evidence type="ECO:0000313" key="11">
    <source>
        <dbReference type="Proteomes" id="UP000000674"/>
    </source>
</evidence>
<dbReference type="Gene3D" id="3.40.50.970">
    <property type="match status" value="1"/>
</dbReference>
<accession>A0B9N9</accession>
<evidence type="ECO:0000256" key="7">
    <source>
        <dbReference type="ARBA" id="ARBA00049357"/>
    </source>
</evidence>
<dbReference type="RefSeq" id="WP_011696791.1">
    <property type="nucleotide sequence ID" value="NC_008553.1"/>
</dbReference>
<dbReference type="PANTHER" id="PTHR32154:SF0">
    <property type="entry name" value="PYRUVATE-FLAVODOXIN OXIDOREDUCTASE-RELATED"/>
    <property type="match status" value="1"/>
</dbReference>
<dbReference type="Proteomes" id="UP000000674">
    <property type="component" value="Chromosome"/>
</dbReference>
<dbReference type="PANTHER" id="PTHR32154">
    <property type="entry name" value="PYRUVATE-FLAVODOXIN OXIDOREDUCTASE-RELATED"/>
    <property type="match status" value="1"/>
</dbReference>
<evidence type="ECO:0000256" key="1">
    <source>
        <dbReference type="ARBA" id="ARBA00011595"/>
    </source>
</evidence>
<dbReference type="AlphaFoldDB" id="A0B9N9"/>
<comment type="subunit">
    <text evidence="1">Heterotetramer of one alpha, one beta, one delta and one gamma chain.</text>
</comment>
<dbReference type="InterPro" id="IPR050722">
    <property type="entry name" value="Pyruvate:ferred/Flavod_OxRd"/>
</dbReference>
<evidence type="ECO:0000256" key="2">
    <source>
        <dbReference type="ARBA" id="ARBA00012822"/>
    </source>
</evidence>
<evidence type="ECO:0000256" key="6">
    <source>
        <dbReference type="ARBA" id="ARBA00044814"/>
    </source>
</evidence>
<dbReference type="EMBL" id="CP000477">
    <property type="protein sequence ID" value="ABK15413.1"/>
    <property type="molecule type" value="Genomic_DNA"/>
</dbReference>
<dbReference type="HOGENOM" id="CLU_002569_5_0_2"/>
<dbReference type="GO" id="GO:0019164">
    <property type="term" value="F:pyruvate synthase activity"/>
    <property type="evidence" value="ECO:0007669"/>
    <property type="project" value="UniProtKB-EC"/>
</dbReference>
<organism evidence="10 11">
    <name type="scientific">Methanothrix thermoacetophila (strain DSM 6194 / JCM 14653 / NBRC 101360 / PT)</name>
    <name type="common">Methanosaeta thermophila</name>
    <dbReference type="NCBI Taxonomy" id="349307"/>
    <lineage>
        <taxon>Archaea</taxon>
        <taxon>Methanobacteriati</taxon>
        <taxon>Methanobacteriota</taxon>
        <taxon>Stenosarchaea group</taxon>
        <taxon>Methanomicrobia</taxon>
        <taxon>Methanotrichales</taxon>
        <taxon>Methanotrichaceae</taxon>
        <taxon>Methanothrix</taxon>
    </lineage>
</organism>
<keyword evidence="11" id="KW-1185">Reference proteome</keyword>
<dbReference type="InterPro" id="IPR009014">
    <property type="entry name" value="Transketo_C/PFOR_II"/>
</dbReference>
<gene>
    <name evidence="10" type="ordered locus">Mthe_1646</name>
</gene>
<dbReference type="Pfam" id="PF01855">
    <property type="entry name" value="POR_N"/>
    <property type="match status" value="1"/>
</dbReference>
<feature type="domain" description="Pyruvate:ferredoxin oxidoreductase core" evidence="9">
    <location>
        <begin position="276"/>
        <end position="379"/>
    </location>
</feature>
<protein>
    <recommendedName>
        <fullName evidence="4">Pyruvate synthase subunit PorA</fullName>
        <ecNumber evidence="2">1.2.7.1</ecNumber>
    </recommendedName>
    <alternativeName>
        <fullName evidence="6">Pyruvate oxidoreductase alpha chain</fullName>
    </alternativeName>
    <alternativeName>
        <fullName evidence="5">Pyruvic-ferredoxin oxidoreductase subunit alpha</fullName>
    </alternativeName>
</protein>
<dbReference type="Pfam" id="PF17147">
    <property type="entry name" value="PFOR_II"/>
    <property type="match status" value="1"/>
</dbReference>
<dbReference type="GO" id="GO:0006979">
    <property type="term" value="P:response to oxidative stress"/>
    <property type="evidence" value="ECO:0007669"/>
    <property type="project" value="TreeGrafter"/>
</dbReference>
<feature type="domain" description="Pyruvate flavodoxin/ferredoxin oxidoreductase pyrimidine binding" evidence="8">
    <location>
        <begin position="30"/>
        <end position="252"/>
    </location>
</feature>
<evidence type="ECO:0000313" key="10">
    <source>
        <dbReference type="EMBL" id="ABK15413.1"/>
    </source>
</evidence>
<dbReference type="InterPro" id="IPR053390">
    <property type="entry name" value="Pyruvate_synthase_PorA"/>
</dbReference>
<sequence>MKMIAKEEMSLKERMARMKVVEGSYAVAHAVKCCAPDVISAYPITPQTHIVEHLSQFVADGELDSEFLTVDSEFSAMSSLVGASAAGARCYSSTTSQGLALMWEVLYNAAGMRLPIVMTVANRALSAPLNIWNDQQDSVGARDSGWIQLYAEDVQEAADAIPQAYKIAEDPEILTPVMVCMDGFILTHVYEPVELLSVKDVERFLPPYRPEHILDPENPKTFGAFADPSYFTELRYMQWDAHRRALSKIETVAREFAEQFGRWYGGLIDTYHADDAEVIIVTMGSVIGTIKDCIDDIRSEGLKVGLVKIRSYRPFPTEAVRRALKDAEVVAVIEKDVTVGNEGALLTDLKAALYNTPTRVPVIGFPAGLGGRDITVRDIRRVVDRAIAARDRGIEAEMEFLSLREDLL</sequence>
<dbReference type="FunFam" id="3.40.50.920:FF:000010">
    <property type="entry name" value="Pyruvate ferredoxin oxidoreductase, alpha subunit"/>
    <property type="match status" value="1"/>
</dbReference>
<reference evidence="10 11" key="1">
    <citation type="submission" date="2006-10" db="EMBL/GenBank/DDBJ databases">
        <title>Complete sequence of Methanosaeta thermophila PT.</title>
        <authorList>
            <consortium name="US DOE Joint Genome Institute"/>
            <person name="Copeland A."/>
            <person name="Lucas S."/>
            <person name="Lapidus A."/>
            <person name="Barry K."/>
            <person name="Detter J.C."/>
            <person name="Glavina del Rio T."/>
            <person name="Hammon N."/>
            <person name="Israni S."/>
            <person name="Pitluck S."/>
            <person name="Chain P."/>
            <person name="Malfatti S."/>
            <person name="Shin M."/>
            <person name="Vergez L."/>
            <person name="Schmutz J."/>
            <person name="Larimer F."/>
            <person name="Land M."/>
            <person name="Hauser L."/>
            <person name="Kyrpides N."/>
            <person name="Kim E."/>
            <person name="Smith K.S."/>
            <person name="Ingram-Smith C."/>
            <person name="Richardson P."/>
        </authorList>
    </citation>
    <scope>NUCLEOTIDE SEQUENCE [LARGE SCALE GENOMIC DNA]</scope>
    <source>
        <strain evidence="11">DSM 6194 / JCM 14653 / NBRC 101360 / PT</strain>
    </source>
</reference>
<dbReference type="EC" id="1.2.7.1" evidence="2"/>
<dbReference type="SUPFAM" id="SSF52922">
    <property type="entry name" value="TK C-terminal domain-like"/>
    <property type="match status" value="1"/>
</dbReference>
<comment type="catalytic activity">
    <reaction evidence="7">
        <text>2 oxidized [2Fe-2S]-[ferredoxin] + pyruvate + CoA = 2 reduced [2Fe-2S]-[ferredoxin] + acetyl-CoA + CO2 + H(+)</text>
        <dbReference type="Rhea" id="RHEA:12765"/>
        <dbReference type="Rhea" id="RHEA-COMP:10000"/>
        <dbReference type="Rhea" id="RHEA-COMP:10001"/>
        <dbReference type="ChEBI" id="CHEBI:15361"/>
        <dbReference type="ChEBI" id="CHEBI:15378"/>
        <dbReference type="ChEBI" id="CHEBI:16526"/>
        <dbReference type="ChEBI" id="CHEBI:33737"/>
        <dbReference type="ChEBI" id="CHEBI:33738"/>
        <dbReference type="ChEBI" id="CHEBI:57287"/>
        <dbReference type="ChEBI" id="CHEBI:57288"/>
        <dbReference type="EC" id="1.2.7.1"/>
    </reaction>
</comment>
<evidence type="ECO:0000256" key="3">
    <source>
        <dbReference type="ARBA" id="ARBA00023002"/>
    </source>
</evidence>
<dbReference type="CDD" id="cd07034">
    <property type="entry name" value="TPP_PYR_PFOR_IOR-alpha_like"/>
    <property type="match status" value="1"/>
</dbReference>
<dbReference type="InterPro" id="IPR029061">
    <property type="entry name" value="THDP-binding"/>
</dbReference>
<proteinExistence type="predicted"/>